<comment type="caution">
    <text evidence="1">The sequence shown here is derived from an EMBL/GenBank/DDBJ whole genome shotgun (WGS) entry which is preliminary data.</text>
</comment>
<proteinExistence type="predicted"/>
<dbReference type="EMBL" id="DTGZ01000119">
    <property type="protein sequence ID" value="HGV97913.1"/>
    <property type="molecule type" value="Genomic_DNA"/>
</dbReference>
<sequence>MKNMRTKQSEGEIVGNLVTKLSWEMATRNDQRVARAIYQGQEVSGIYGLEETGLLDGFYEYLEGLGVIKLLKEISPSGVVRVMVPFFSWCYYIF</sequence>
<dbReference type="AlphaFoldDB" id="A0A7C4XAA2"/>
<accession>A0A7C4XAA2</accession>
<protein>
    <submittedName>
        <fullName evidence="1">Uncharacterized protein</fullName>
    </submittedName>
</protein>
<name>A0A7C4XAA2_UNCW3</name>
<evidence type="ECO:0000313" key="1">
    <source>
        <dbReference type="EMBL" id="HGV97913.1"/>
    </source>
</evidence>
<reference evidence="1" key="1">
    <citation type="journal article" date="2020" name="mSystems">
        <title>Genome- and Community-Level Interaction Insights into Carbon Utilization and Element Cycling Functions of Hydrothermarchaeota in Hydrothermal Sediment.</title>
        <authorList>
            <person name="Zhou Z."/>
            <person name="Liu Y."/>
            <person name="Xu W."/>
            <person name="Pan J."/>
            <person name="Luo Z.H."/>
            <person name="Li M."/>
        </authorList>
    </citation>
    <scope>NUCLEOTIDE SEQUENCE [LARGE SCALE GENOMIC DNA]</scope>
    <source>
        <strain evidence="1">SpSt-774</strain>
    </source>
</reference>
<gene>
    <name evidence="1" type="ORF">ENV60_06420</name>
</gene>
<organism evidence="1">
    <name type="scientific">candidate division WOR-3 bacterium</name>
    <dbReference type="NCBI Taxonomy" id="2052148"/>
    <lineage>
        <taxon>Bacteria</taxon>
        <taxon>Bacteria division WOR-3</taxon>
    </lineage>
</organism>